<proteinExistence type="predicted"/>
<accession>A0A380BI98</accession>
<dbReference type="Proteomes" id="UP000254893">
    <property type="component" value="Unassembled WGS sequence"/>
</dbReference>
<dbReference type="AlphaFoldDB" id="A0A380BI98"/>
<dbReference type="EMBL" id="UGYW01000002">
    <property type="protein sequence ID" value="SUJ01961.1"/>
    <property type="molecule type" value="Genomic_DNA"/>
</dbReference>
<name>A0A380BI98_SPHSI</name>
<reference evidence="1 2" key="1">
    <citation type="submission" date="2018-06" db="EMBL/GenBank/DDBJ databases">
        <authorList>
            <consortium name="Pathogen Informatics"/>
            <person name="Doyle S."/>
        </authorList>
    </citation>
    <scope>NUCLEOTIDE SEQUENCE [LARGE SCALE GENOMIC DNA]</scope>
    <source>
        <strain evidence="1 2">NCTC11388</strain>
    </source>
</reference>
<gene>
    <name evidence="1" type="ORF">NCTC11388_00909</name>
</gene>
<evidence type="ECO:0000313" key="1">
    <source>
        <dbReference type="EMBL" id="SUJ01961.1"/>
    </source>
</evidence>
<protein>
    <submittedName>
        <fullName evidence="1">Uncharacterized protein</fullName>
    </submittedName>
</protein>
<sequence>MSNLVYKVLMVMGCGALCLTSCSQPTSKTNSGSEQYYFSLDSFFRSETVRLQKENPLISKTVAKDGEEESKSVKIKNWENELSAFTSSDINKRANVGLYKVENKDCDIIYTALQPGVSVQKIIIRENHQGEVRAIQIEKITNNILYSTEENLTYTVDSAYVISKKQHIKLMGENTYHVSGKF</sequence>
<dbReference type="RefSeq" id="WP_115169279.1">
    <property type="nucleotide sequence ID" value="NZ_UGYW01000002.1"/>
</dbReference>
<organism evidence="1 2">
    <name type="scientific">Sphingobacterium spiritivorum</name>
    <name type="common">Flavobacterium spiritivorum</name>
    <dbReference type="NCBI Taxonomy" id="258"/>
    <lineage>
        <taxon>Bacteria</taxon>
        <taxon>Pseudomonadati</taxon>
        <taxon>Bacteroidota</taxon>
        <taxon>Sphingobacteriia</taxon>
        <taxon>Sphingobacteriales</taxon>
        <taxon>Sphingobacteriaceae</taxon>
        <taxon>Sphingobacterium</taxon>
    </lineage>
</organism>
<evidence type="ECO:0000313" key="2">
    <source>
        <dbReference type="Proteomes" id="UP000254893"/>
    </source>
</evidence>